<keyword evidence="3" id="KW-0418">Kinase</keyword>
<reference evidence="3 4" key="1">
    <citation type="journal article" date="2016" name="Mol. Biol. Evol.">
        <title>Comparative Genomics of Early-Diverging Mushroom-Forming Fungi Provides Insights into the Origins of Lignocellulose Decay Capabilities.</title>
        <authorList>
            <person name="Nagy L.G."/>
            <person name="Riley R."/>
            <person name="Tritt A."/>
            <person name="Adam C."/>
            <person name="Daum C."/>
            <person name="Floudas D."/>
            <person name="Sun H."/>
            <person name="Yadav J.S."/>
            <person name="Pangilinan J."/>
            <person name="Larsson K.H."/>
            <person name="Matsuura K."/>
            <person name="Barry K."/>
            <person name="Labutti K."/>
            <person name="Kuo R."/>
            <person name="Ohm R.A."/>
            <person name="Bhattacharya S.S."/>
            <person name="Shirouzu T."/>
            <person name="Yoshinaga Y."/>
            <person name="Martin F.M."/>
            <person name="Grigoriev I.V."/>
            <person name="Hibbett D.S."/>
        </authorList>
    </citation>
    <scope>NUCLEOTIDE SEQUENCE [LARGE SCALE GENOMIC DNA]</scope>
    <source>
        <strain evidence="3 4">HHB12029</strain>
    </source>
</reference>
<evidence type="ECO:0000313" key="4">
    <source>
        <dbReference type="Proteomes" id="UP000077266"/>
    </source>
</evidence>
<dbReference type="Pfam" id="PF07714">
    <property type="entry name" value="PK_Tyr_Ser-Thr"/>
    <property type="match status" value="1"/>
</dbReference>
<feature type="compositionally biased region" description="Low complexity" evidence="1">
    <location>
        <begin position="367"/>
        <end position="413"/>
    </location>
</feature>
<feature type="domain" description="Protein kinase" evidence="2">
    <location>
        <begin position="11"/>
        <end position="281"/>
    </location>
</feature>
<dbReference type="PANTHER" id="PTHR44329:SF214">
    <property type="entry name" value="PROTEIN KINASE DOMAIN-CONTAINING PROTEIN"/>
    <property type="match status" value="1"/>
</dbReference>
<dbReference type="PROSITE" id="PS50011">
    <property type="entry name" value="PROTEIN_KINASE_DOM"/>
    <property type="match status" value="1"/>
</dbReference>
<dbReference type="PANTHER" id="PTHR44329">
    <property type="entry name" value="SERINE/THREONINE-PROTEIN KINASE TNNI3K-RELATED"/>
    <property type="match status" value="1"/>
</dbReference>
<dbReference type="InterPro" id="IPR000719">
    <property type="entry name" value="Prot_kinase_dom"/>
</dbReference>
<dbReference type="EMBL" id="KV426064">
    <property type="protein sequence ID" value="KZV89755.1"/>
    <property type="molecule type" value="Genomic_DNA"/>
</dbReference>
<dbReference type="InParanoid" id="A0A165FZE2"/>
<sequence length="438" mass="47799">MRLPFTPDASITFGDAFAQGGTASIQRGILHRSSESAGNAREEVVALKVLLIADPIRRQLFQREVDKWRALRHQRVLPFYGVCDVEEGMGMVALVAPYMSNENMALYLKRNPCADKIALLFQVAEGLQYLHEEARIVHGDIKAENVLITNAGNVLLADFGLSASLVPSGTCTRIRQMNTLRFTAPELLNYDEHEEGQGVGRKTCATDVYAFGMLVYQVMTGAHPWPKSNEYAVLLEIVQGCVPPRPTEIDDDLWDLCLRCWSIVPEYRPSISEGLRILVVIRRAKAGIPAITASARTMSLPIRRTTGSTSGESKRMNPYAVPFHPQRPVTLTSPATATSPLPSRTSSFSSSLYEIPTSANSPPSTMPPSRGSSFSSSSSSPSSLYKSSTSSAADSSHNSDSSPPSSVPTPSSSYAQLSPTKFAFNVYAKPFYPRTTHM</sequence>
<feature type="region of interest" description="Disordered" evidence="1">
    <location>
        <begin position="302"/>
        <end position="415"/>
    </location>
</feature>
<evidence type="ECO:0000313" key="3">
    <source>
        <dbReference type="EMBL" id="KZV89755.1"/>
    </source>
</evidence>
<keyword evidence="3" id="KW-0808">Transferase</keyword>
<dbReference type="GO" id="GO:0004674">
    <property type="term" value="F:protein serine/threonine kinase activity"/>
    <property type="evidence" value="ECO:0007669"/>
    <property type="project" value="TreeGrafter"/>
</dbReference>
<gene>
    <name evidence="3" type="ORF">EXIGLDRAFT_750998</name>
</gene>
<dbReference type="Proteomes" id="UP000077266">
    <property type="component" value="Unassembled WGS sequence"/>
</dbReference>
<dbReference type="InterPro" id="IPR008271">
    <property type="entry name" value="Ser/Thr_kinase_AS"/>
</dbReference>
<dbReference type="Gene3D" id="1.10.510.10">
    <property type="entry name" value="Transferase(Phosphotransferase) domain 1"/>
    <property type="match status" value="1"/>
</dbReference>
<feature type="compositionally biased region" description="Low complexity" evidence="1">
    <location>
        <begin position="338"/>
        <end position="352"/>
    </location>
</feature>
<dbReference type="SUPFAM" id="SSF56112">
    <property type="entry name" value="Protein kinase-like (PK-like)"/>
    <property type="match status" value="1"/>
</dbReference>
<proteinExistence type="predicted"/>
<accession>A0A165FZE2</accession>
<dbReference type="STRING" id="1314781.A0A165FZE2"/>
<evidence type="ECO:0000256" key="1">
    <source>
        <dbReference type="SAM" id="MobiDB-lite"/>
    </source>
</evidence>
<dbReference type="InterPro" id="IPR051681">
    <property type="entry name" value="Ser/Thr_Kinases-Pseudokinases"/>
</dbReference>
<dbReference type="GO" id="GO:0005524">
    <property type="term" value="F:ATP binding"/>
    <property type="evidence" value="ECO:0007669"/>
    <property type="project" value="InterPro"/>
</dbReference>
<dbReference type="AlphaFoldDB" id="A0A165FZE2"/>
<dbReference type="SMART" id="SM00220">
    <property type="entry name" value="S_TKc"/>
    <property type="match status" value="1"/>
</dbReference>
<dbReference type="OrthoDB" id="2804215at2759"/>
<name>A0A165FZE2_EXIGL</name>
<dbReference type="InterPro" id="IPR011009">
    <property type="entry name" value="Kinase-like_dom_sf"/>
</dbReference>
<dbReference type="InterPro" id="IPR001245">
    <property type="entry name" value="Ser-Thr/Tyr_kinase_cat_dom"/>
</dbReference>
<protein>
    <submittedName>
        <fullName evidence="3">Kinase-like protein</fullName>
    </submittedName>
</protein>
<organism evidence="3 4">
    <name type="scientific">Exidia glandulosa HHB12029</name>
    <dbReference type="NCBI Taxonomy" id="1314781"/>
    <lineage>
        <taxon>Eukaryota</taxon>
        <taxon>Fungi</taxon>
        <taxon>Dikarya</taxon>
        <taxon>Basidiomycota</taxon>
        <taxon>Agaricomycotina</taxon>
        <taxon>Agaricomycetes</taxon>
        <taxon>Auriculariales</taxon>
        <taxon>Exidiaceae</taxon>
        <taxon>Exidia</taxon>
    </lineage>
</organism>
<dbReference type="PROSITE" id="PS00108">
    <property type="entry name" value="PROTEIN_KINASE_ST"/>
    <property type="match status" value="1"/>
</dbReference>
<keyword evidence="4" id="KW-1185">Reference proteome</keyword>
<evidence type="ECO:0000259" key="2">
    <source>
        <dbReference type="PROSITE" id="PS50011"/>
    </source>
</evidence>